<name>A0A1G7DQS3_9ACTN</name>
<accession>A0A1G7DQS3</accession>
<dbReference type="InterPro" id="IPR016032">
    <property type="entry name" value="Sig_transdc_resp-reg_C-effctor"/>
</dbReference>
<organism evidence="4 5">
    <name type="scientific">Glycomyces harbinensis</name>
    <dbReference type="NCBI Taxonomy" id="58114"/>
    <lineage>
        <taxon>Bacteria</taxon>
        <taxon>Bacillati</taxon>
        <taxon>Actinomycetota</taxon>
        <taxon>Actinomycetes</taxon>
        <taxon>Glycomycetales</taxon>
        <taxon>Glycomycetaceae</taxon>
        <taxon>Glycomyces</taxon>
    </lineage>
</organism>
<dbReference type="STRING" id="58114.SAMN05216270_12722"/>
<evidence type="ECO:0000313" key="4">
    <source>
        <dbReference type="EMBL" id="SDE53500.1"/>
    </source>
</evidence>
<evidence type="ECO:0000256" key="1">
    <source>
        <dbReference type="ARBA" id="ARBA00023125"/>
    </source>
</evidence>
<feature type="compositionally biased region" description="Basic residues" evidence="2">
    <location>
        <begin position="1"/>
        <end position="10"/>
    </location>
</feature>
<dbReference type="Proteomes" id="UP000198949">
    <property type="component" value="Unassembled WGS sequence"/>
</dbReference>
<feature type="compositionally biased region" description="Gly residues" evidence="2">
    <location>
        <begin position="481"/>
        <end position="490"/>
    </location>
</feature>
<dbReference type="InterPro" id="IPR039420">
    <property type="entry name" value="WalR-like"/>
</dbReference>
<dbReference type="RefSeq" id="WP_091040625.1">
    <property type="nucleotide sequence ID" value="NZ_FNAD01000027.1"/>
</dbReference>
<dbReference type="PANTHER" id="PTHR43214:SF42">
    <property type="entry name" value="TRANSCRIPTIONAL REGULATORY PROTEIN DESR"/>
    <property type="match status" value="1"/>
</dbReference>
<dbReference type="Gene3D" id="1.10.10.10">
    <property type="entry name" value="Winged helix-like DNA-binding domain superfamily/Winged helix DNA-binding domain"/>
    <property type="match status" value="1"/>
</dbReference>
<dbReference type="PRINTS" id="PR00038">
    <property type="entry name" value="HTHLUXR"/>
</dbReference>
<dbReference type="SUPFAM" id="SSF46894">
    <property type="entry name" value="C-terminal effector domain of the bipartite response regulators"/>
    <property type="match status" value="1"/>
</dbReference>
<dbReference type="AlphaFoldDB" id="A0A1G7DQS3"/>
<dbReference type="OrthoDB" id="483at2"/>
<proteinExistence type="predicted"/>
<feature type="domain" description="HTH luxR-type" evidence="3">
    <location>
        <begin position="500"/>
        <end position="565"/>
    </location>
</feature>
<keyword evidence="1" id="KW-0238">DNA-binding</keyword>
<evidence type="ECO:0000259" key="3">
    <source>
        <dbReference type="PROSITE" id="PS50043"/>
    </source>
</evidence>
<evidence type="ECO:0000313" key="5">
    <source>
        <dbReference type="Proteomes" id="UP000198949"/>
    </source>
</evidence>
<feature type="region of interest" description="Disordered" evidence="2">
    <location>
        <begin position="1"/>
        <end position="21"/>
    </location>
</feature>
<dbReference type="GO" id="GO:0006355">
    <property type="term" value="P:regulation of DNA-templated transcription"/>
    <property type="evidence" value="ECO:0007669"/>
    <property type="project" value="InterPro"/>
</dbReference>
<dbReference type="SMART" id="SM00421">
    <property type="entry name" value="HTH_LUXR"/>
    <property type="match status" value="1"/>
</dbReference>
<dbReference type="GO" id="GO:0003677">
    <property type="term" value="F:DNA binding"/>
    <property type="evidence" value="ECO:0007669"/>
    <property type="project" value="UniProtKB-KW"/>
</dbReference>
<feature type="region of interest" description="Disordered" evidence="2">
    <location>
        <begin position="476"/>
        <end position="497"/>
    </location>
</feature>
<protein>
    <submittedName>
        <fullName evidence="4">Regulatory protein, luxR family</fullName>
    </submittedName>
</protein>
<dbReference type="PANTHER" id="PTHR43214">
    <property type="entry name" value="TWO-COMPONENT RESPONSE REGULATOR"/>
    <property type="match status" value="1"/>
</dbReference>
<keyword evidence="5" id="KW-1185">Reference proteome</keyword>
<dbReference type="PROSITE" id="PS50043">
    <property type="entry name" value="HTH_LUXR_2"/>
    <property type="match status" value="1"/>
</dbReference>
<reference evidence="5" key="1">
    <citation type="submission" date="2016-10" db="EMBL/GenBank/DDBJ databases">
        <authorList>
            <person name="Varghese N."/>
            <person name="Submissions S."/>
        </authorList>
    </citation>
    <scope>NUCLEOTIDE SEQUENCE [LARGE SCALE GENOMIC DNA]</scope>
    <source>
        <strain evidence="5">CGMCC 4.3516</strain>
    </source>
</reference>
<gene>
    <name evidence="4" type="ORF">SAMN05216270_12722</name>
</gene>
<dbReference type="EMBL" id="FNAD01000027">
    <property type="protein sequence ID" value="SDE53500.1"/>
    <property type="molecule type" value="Genomic_DNA"/>
</dbReference>
<dbReference type="InterPro" id="IPR000792">
    <property type="entry name" value="Tscrpt_reg_LuxR_C"/>
</dbReference>
<evidence type="ECO:0000256" key="2">
    <source>
        <dbReference type="SAM" id="MobiDB-lite"/>
    </source>
</evidence>
<dbReference type="CDD" id="cd06170">
    <property type="entry name" value="LuxR_C_like"/>
    <property type="match status" value="1"/>
</dbReference>
<feature type="compositionally biased region" description="Low complexity" evidence="2">
    <location>
        <begin position="11"/>
        <end position="21"/>
    </location>
</feature>
<dbReference type="InterPro" id="IPR036388">
    <property type="entry name" value="WH-like_DNA-bd_sf"/>
</dbReference>
<sequence>MGRSALRHPARAATPARPTEAPLDATVRRLDDGSVALVLTAADAHRLDEPGSAGTTLTVHVTNGSTEDAARAALANGLRTLAAGPLGDAYASLTLAATLAAPTAPRLARNATLAAADAAWSAGERLACTAALDTALRALEPGDGPHTDYLLGLRGLIDQAPLDAIGPLRRVLAHAEGSASPETLHLAAVAALLLGDLAASCDMGMRALAKARTEGRDDLVPRTLEYLAYAEMRAGRHTRARSRAREGLLAALQTGRANTEAHHRAVLALTASVEGDTAAVATEAALALATARRHGLAQTAALAEWALARADLGAGRPEAAVTRLRGLVRPGGGHFAVRPLLMPCFIEAAVLAGRAEEARPVAEELRAWAGFGIDRVAFAQLARAQALIAAADAVAPGPPGGRIEPEAVNALFQRAVQLHPGEMGEFERARTLLLYGKWLRRRRQPLQARAVLRDALHGFERCGAAGWAAQARDELRATGEQGTGETGGSGSDRDVAGAKPKGALAALTPHQLRIARKVATGATNREVAQSMSLSVRTVDHHLRNIFASLGVRSRVELARIVAGAGTGTNGA</sequence>
<dbReference type="Pfam" id="PF00196">
    <property type="entry name" value="GerE"/>
    <property type="match status" value="1"/>
</dbReference>